<evidence type="ECO:0000256" key="6">
    <source>
        <dbReference type="ARBA" id="ARBA00023004"/>
    </source>
</evidence>
<dbReference type="GO" id="GO:0005524">
    <property type="term" value="F:ATP binding"/>
    <property type="evidence" value="ECO:0007669"/>
    <property type="project" value="UniProtKB-KW"/>
</dbReference>
<comment type="subcellular location">
    <subcellularLocation>
        <location evidence="8">Cytoplasm</location>
    </subcellularLocation>
</comment>
<feature type="binding site" evidence="8">
    <location>
        <position position="37"/>
    </location>
    <ligand>
        <name>[4Fe-4S] cluster</name>
        <dbReference type="ChEBI" id="CHEBI:49883"/>
        <label>1</label>
    </ligand>
</feature>
<keyword evidence="3 8" id="KW-0479">Metal-binding</keyword>
<dbReference type="HAMAP" id="MF_03038">
    <property type="entry name" value="NUBP1"/>
    <property type="match status" value="1"/>
</dbReference>
<dbReference type="GO" id="GO:0016226">
    <property type="term" value="P:iron-sulfur cluster assembly"/>
    <property type="evidence" value="ECO:0007669"/>
    <property type="project" value="UniProtKB-UniRule"/>
</dbReference>
<keyword evidence="5" id="KW-0067">ATP-binding</keyword>
<evidence type="ECO:0000256" key="3">
    <source>
        <dbReference type="ARBA" id="ARBA00022723"/>
    </source>
</evidence>
<evidence type="ECO:0000313" key="9">
    <source>
        <dbReference type="EMBL" id="CAF0723014.1"/>
    </source>
</evidence>
<keyword evidence="4" id="KW-0547">Nucleotide-binding</keyword>
<keyword evidence="7 8" id="KW-0411">Iron-sulfur</keyword>
<accession>A0A813MMH2</accession>
<dbReference type="AlphaFoldDB" id="A0A813MMH2"/>
<comment type="cofactor">
    <cofactor evidence="8">
        <name>[4Fe-4S] cluster</name>
        <dbReference type="ChEBI" id="CHEBI:49883"/>
    </cofactor>
    <text evidence="8">Binds 4 [4Fe-4S] clusters per heterotetramer. Contains two stable clusters in the N-termini of NUBP1 and two labile, bridging clusters between subunits of the NUBP1-NUBP2 heterotetramer.</text>
</comment>
<evidence type="ECO:0000313" key="10">
    <source>
        <dbReference type="EMBL" id="CAF0894901.1"/>
    </source>
</evidence>
<comment type="function">
    <text evidence="8">Component of the cytosolic iron-sulfur (Fe/S) protein assembly (CIA) machinery. Required for maturation of extramitochondrial Fe-S proteins. The NUBP1-NUBP2 heterotetramer forms a Fe-S scaffold complex, mediating the de novo assembly of an Fe-S cluster and its transfer to target apoproteins.</text>
</comment>
<name>A0A813MMH2_ADIRI</name>
<organism evidence="9 12">
    <name type="scientific">Adineta ricciae</name>
    <name type="common">Rotifer</name>
    <dbReference type="NCBI Taxonomy" id="249248"/>
    <lineage>
        <taxon>Eukaryota</taxon>
        <taxon>Metazoa</taxon>
        <taxon>Spiralia</taxon>
        <taxon>Gnathifera</taxon>
        <taxon>Rotifera</taxon>
        <taxon>Eurotatoria</taxon>
        <taxon>Bdelloidea</taxon>
        <taxon>Adinetida</taxon>
        <taxon>Adinetidae</taxon>
        <taxon>Adineta</taxon>
    </lineage>
</organism>
<feature type="binding site" evidence="8">
    <location>
        <position position="250"/>
    </location>
    <ligand>
        <name>[4Fe-4S] cluster</name>
        <dbReference type="ChEBI" id="CHEBI:49883"/>
        <label>2</label>
        <note>ligand shared with heterodimeric partner</note>
    </ligand>
</feature>
<comment type="similarity">
    <text evidence="8">Belongs to the Mrp/NBP35 ATP-binding proteins family. NUBP1/NBP35 subfamily.</text>
</comment>
<evidence type="ECO:0000256" key="4">
    <source>
        <dbReference type="ARBA" id="ARBA00022741"/>
    </source>
</evidence>
<evidence type="ECO:0000256" key="2">
    <source>
        <dbReference type="ARBA" id="ARBA00022490"/>
    </source>
</evidence>
<dbReference type="Proteomes" id="UP000663828">
    <property type="component" value="Unassembled WGS sequence"/>
</dbReference>
<evidence type="ECO:0000313" key="12">
    <source>
        <dbReference type="Proteomes" id="UP000663852"/>
    </source>
</evidence>
<dbReference type="Gene3D" id="3.40.50.300">
    <property type="entry name" value="P-loop containing nucleotide triphosphate hydrolases"/>
    <property type="match status" value="1"/>
</dbReference>
<sequence length="324" mass="35050">MSTAENQSDSDVPADAPHACPGTSSNLAGQVSACAGCPNQSICSSGETRRIDPALVEIAQRLSSVKHIILVLSGKGGVGKTTVSVMLARALARNPQLRVALLDIDICGPSVPRALGVENEQVHPSGSGWSPVYVSENLSAMSVGFLLTSLEQAVIWKGPRKDNMIKQFLLDVDWGEGELDYLIVDTPPGTSDEHLSVVNYLKNVASLSGCILVTTPQEISLQDVRKEISFVKQTNLNVLGIVENMSIFKCGKCHKESQIFPKHHGLRELCETNQYELLSSIPIDPSIAKCCDDGEDLFDIYPDSSTAKVYLNLAEKIQEKCQLK</sequence>
<dbReference type="InterPro" id="IPR027417">
    <property type="entry name" value="P-loop_NTPase"/>
</dbReference>
<dbReference type="GO" id="GO:0005829">
    <property type="term" value="C:cytosol"/>
    <property type="evidence" value="ECO:0007669"/>
    <property type="project" value="TreeGrafter"/>
</dbReference>
<dbReference type="Proteomes" id="UP000663852">
    <property type="component" value="Unassembled WGS sequence"/>
</dbReference>
<dbReference type="OrthoDB" id="1741334at2759"/>
<dbReference type="Pfam" id="PF10609">
    <property type="entry name" value="ParA"/>
    <property type="match status" value="1"/>
</dbReference>
<gene>
    <name evidence="9" type="ORF">EDS130_LOCUS447</name>
    <name evidence="10" type="ORF">XAT740_LOCUS7711</name>
</gene>
<comment type="caution">
    <text evidence="8">Lacks conserved residue(s) required for the propagation of feature annotation.</text>
</comment>
<comment type="subunit">
    <text evidence="8">Heterotetramer of 2 NUBP1 and 2 NUBP2 chains.</text>
</comment>
<dbReference type="CDD" id="cd02037">
    <property type="entry name" value="Mrp_NBP35"/>
    <property type="match status" value="1"/>
</dbReference>
<feature type="binding site" evidence="8">
    <location>
        <position position="34"/>
    </location>
    <ligand>
        <name>[4Fe-4S] cluster</name>
        <dbReference type="ChEBI" id="CHEBI:49883"/>
        <label>1</label>
    </ligand>
</feature>
<dbReference type="GO" id="GO:0051539">
    <property type="term" value="F:4 iron, 4 sulfur cluster binding"/>
    <property type="evidence" value="ECO:0007669"/>
    <property type="project" value="UniProtKB-UniRule"/>
</dbReference>
<proteinExistence type="inferred from homology"/>
<feature type="binding site" evidence="8">
    <location>
        <position position="253"/>
    </location>
    <ligand>
        <name>[4Fe-4S] cluster</name>
        <dbReference type="ChEBI" id="CHEBI:49883"/>
        <label>2</label>
        <note>ligand shared with heterodimeric partner</note>
    </ligand>
</feature>
<keyword evidence="1 8" id="KW-0004">4Fe-4S</keyword>
<dbReference type="FunFam" id="3.40.50.300:FF:001119">
    <property type="entry name" value="Iron-sulfur cluster carrier protein"/>
    <property type="match status" value="1"/>
</dbReference>
<evidence type="ECO:0000256" key="7">
    <source>
        <dbReference type="ARBA" id="ARBA00023014"/>
    </source>
</evidence>
<comment type="caution">
    <text evidence="9">The sequence shown here is derived from an EMBL/GenBank/DDBJ whole genome shotgun (WGS) entry which is preliminary data.</text>
</comment>
<dbReference type="PANTHER" id="PTHR23264">
    <property type="entry name" value="NUCLEOTIDE-BINDING PROTEIN NBP35 YEAST -RELATED"/>
    <property type="match status" value="1"/>
</dbReference>
<evidence type="ECO:0000256" key="1">
    <source>
        <dbReference type="ARBA" id="ARBA00022485"/>
    </source>
</evidence>
<protein>
    <recommendedName>
        <fullName evidence="8">Cytosolic Fe-S cluster assembly factor NUBP1 homolog</fullName>
    </recommendedName>
</protein>
<dbReference type="EMBL" id="CAJNOR010000374">
    <property type="protein sequence ID" value="CAF0894901.1"/>
    <property type="molecule type" value="Genomic_DNA"/>
</dbReference>
<dbReference type="PANTHER" id="PTHR23264:SF35">
    <property type="entry name" value="CYTOSOLIC FE-S CLUSTER ASSEMBLY FACTOR NUBP1"/>
    <property type="match status" value="1"/>
</dbReference>
<feature type="binding site" evidence="8">
    <location>
        <position position="20"/>
    </location>
    <ligand>
        <name>[4Fe-4S] cluster</name>
        <dbReference type="ChEBI" id="CHEBI:49883"/>
        <label>1</label>
    </ligand>
</feature>
<keyword evidence="6 8" id="KW-0408">Iron</keyword>
<keyword evidence="2 8" id="KW-0963">Cytoplasm</keyword>
<evidence type="ECO:0000313" key="11">
    <source>
        <dbReference type="Proteomes" id="UP000663828"/>
    </source>
</evidence>
<dbReference type="InterPro" id="IPR019591">
    <property type="entry name" value="Mrp/NBP35_ATP-bd"/>
</dbReference>
<reference evidence="9" key="1">
    <citation type="submission" date="2021-02" db="EMBL/GenBank/DDBJ databases">
        <authorList>
            <person name="Nowell W R."/>
        </authorList>
    </citation>
    <scope>NUCLEOTIDE SEQUENCE</scope>
</reference>
<dbReference type="GO" id="GO:0046872">
    <property type="term" value="F:metal ion binding"/>
    <property type="evidence" value="ECO:0007669"/>
    <property type="project" value="UniProtKB-KW"/>
</dbReference>
<dbReference type="SUPFAM" id="SSF52540">
    <property type="entry name" value="P-loop containing nucleoside triphosphate hydrolases"/>
    <property type="match status" value="1"/>
</dbReference>
<dbReference type="InterPro" id="IPR028601">
    <property type="entry name" value="NUBP1/Nbp35"/>
</dbReference>
<keyword evidence="11" id="KW-1185">Reference proteome</keyword>
<evidence type="ECO:0000256" key="5">
    <source>
        <dbReference type="ARBA" id="ARBA00022840"/>
    </source>
</evidence>
<feature type="binding site" evidence="8">
    <location>
        <position position="43"/>
    </location>
    <ligand>
        <name>[4Fe-4S] cluster</name>
        <dbReference type="ChEBI" id="CHEBI:49883"/>
        <label>1</label>
    </ligand>
</feature>
<dbReference type="HAMAP" id="MF_02040">
    <property type="entry name" value="Mrp_NBP35"/>
    <property type="match status" value="1"/>
</dbReference>
<dbReference type="EMBL" id="CAJNOJ010000001">
    <property type="protein sequence ID" value="CAF0723014.1"/>
    <property type="molecule type" value="Genomic_DNA"/>
</dbReference>
<evidence type="ECO:0000256" key="8">
    <source>
        <dbReference type="HAMAP-Rule" id="MF_03038"/>
    </source>
</evidence>
<dbReference type="InterPro" id="IPR033756">
    <property type="entry name" value="YlxH/NBP35"/>
</dbReference>
<dbReference type="GO" id="GO:0140663">
    <property type="term" value="F:ATP-dependent FeS chaperone activity"/>
    <property type="evidence" value="ECO:0007669"/>
    <property type="project" value="InterPro"/>
</dbReference>